<evidence type="ECO:0000256" key="9">
    <source>
        <dbReference type="ARBA" id="ARBA00048248"/>
    </source>
</evidence>
<dbReference type="InterPro" id="IPR024108">
    <property type="entry name" value="Tyr-tRNA-ligase_bac_2"/>
</dbReference>
<dbReference type="Proteomes" id="UP000033862">
    <property type="component" value="Unassembled WGS sequence"/>
</dbReference>
<evidence type="ECO:0000313" key="13">
    <source>
        <dbReference type="EMBL" id="KKQ91059.1"/>
    </source>
</evidence>
<dbReference type="PATRIC" id="fig|1618332.3.peg.36"/>
<name>A0A0G0NYW9_9BACT</name>
<comment type="similarity">
    <text evidence="10">Belongs to the class-I aminoacyl-tRNA synthetase family. TyrS type 2 subfamily.</text>
</comment>
<dbReference type="PROSITE" id="PS50889">
    <property type="entry name" value="S4"/>
    <property type="match status" value="1"/>
</dbReference>
<keyword evidence="3 10" id="KW-0436">Ligase</keyword>
<dbReference type="AlphaFoldDB" id="A0A0G0NYW9"/>
<dbReference type="SUPFAM" id="SSF55174">
    <property type="entry name" value="Alpha-L RNA-binding motif"/>
    <property type="match status" value="1"/>
</dbReference>
<protein>
    <recommendedName>
        <fullName evidence="10">Tyrosine--tRNA ligase</fullName>
        <ecNumber evidence="10">6.1.1.1</ecNumber>
    </recommendedName>
    <alternativeName>
        <fullName evidence="10">Tyrosyl-tRNA synthetase</fullName>
        <shortName evidence="10">TyrRS</shortName>
    </alternativeName>
</protein>
<dbReference type="NCBIfam" id="TIGR00234">
    <property type="entry name" value="tyrS"/>
    <property type="match status" value="1"/>
</dbReference>
<comment type="catalytic activity">
    <reaction evidence="9 10">
        <text>tRNA(Tyr) + L-tyrosine + ATP = L-tyrosyl-tRNA(Tyr) + AMP + diphosphate + H(+)</text>
        <dbReference type="Rhea" id="RHEA:10220"/>
        <dbReference type="Rhea" id="RHEA-COMP:9706"/>
        <dbReference type="Rhea" id="RHEA-COMP:9707"/>
        <dbReference type="ChEBI" id="CHEBI:15378"/>
        <dbReference type="ChEBI" id="CHEBI:30616"/>
        <dbReference type="ChEBI" id="CHEBI:33019"/>
        <dbReference type="ChEBI" id="CHEBI:58315"/>
        <dbReference type="ChEBI" id="CHEBI:78442"/>
        <dbReference type="ChEBI" id="CHEBI:78536"/>
        <dbReference type="ChEBI" id="CHEBI:456215"/>
        <dbReference type="EC" id="6.1.1.1"/>
    </reaction>
</comment>
<evidence type="ECO:0000256" key="3">
    <source>
        <dbReference type="ARBA" id="ARBA00022598"/>
    </source>
</evidence>
<keyword evidence="5 10" id="KW-0067">ATP-binding</keyword>
<dbReference type="PANTHER" id="PTHR11766">
    <property type="entry name" value="TYROSYL-TRNA SYNTHETASE"/>
    <property type="match status" value="1"/>
</dbReference>
<dbReference type="InterPro" id="IPR024088">
    <property type="entry name" value="Tyr-tRNA-ligase_bac-type"/>
</dbReference>
<dbReference type="GO" id="GO:0005524">
    <property type="term" value="F:ATP binding"/>
    <property type="evidence" value="ECO:0007669"/>
    <property type="project" value="UniProtKB-UniRule"/>
</dbReference>
<accession>A0A0G0NYW9</accession>
<sequence>MTIDTANSLLIRGVEEIIVKDELEKKLKDGKKLRIKYGVDPTRPDIHLGHTAVLLKLKKFQEDGHTIIFLIGDYTTKIGDPSGRNTTRPILSDEEIKTNAETYFEQVGRILDTEKTEVRYNSEWFSKMDPAEIFKFAAKFTLQQIIERDDFQKRLKSGSDIALPELFYPAMQAYDSIMLKSDVEIGGTDQKFNMLAGRSLQKKMNQPSQDVITIKILIGTDGKQKMSKSLGNYIAITDAPTDMFGKIMSIPDNLIKDYYELCTEISDEELKNIESKTLDKPRESKAELAKIIVEMYHSKEDAEKAAGEFDRVFKNREKPSEIPEINIKESECRIDDLLVKCELATSKSEARRLIEQGAVEIEGKKITESDKVIQIKDEMIVHVGKRRFIKVRK</sequence>
<dbReference type="CDD" id="cd00805">
    <property type="entry name" value="TyrRS_core"/>
    <property type="match status" value="1"/>
</dbReference>
<dbReference type="InterPro" id="IPR002307">
    <property type="entry name" value="Tyr-tRNA-ligase"/>
</dbReference>
<feature type="short sequence motif" description="'KMSKS' region" evidence="10">
    <location>
        <begin position="225"/>
        <end position="229"/>
    </location>
</feature>
<feature type="short sequence motif" description="'HIGH' region" evidence="10">
    <location>
        <begin position="41"/>
        <end position="50"/>
    </location>
</feature>
<dbReference type="Gene3D" id="1.10.240.10">
    <property type="entry name" value="Tyrosyl-Transfer RNA Synthetase"/>
    <property type="match status" value="1"/>
</dbReference>
<dbReference type="InterPro" id="IPR002305">
    <property type="entry name" value="aa-tRNA-synth_Ic"/>
</dbReference>
<comment type="caution">
    <text evidence="13">The sequence shown here is derived from an EMBL/GenBank/DDBJ whole genome shotgun (WGS) entry which is preliminary data.</text>
</comment>
<comment type="subcellular location">
    <subcellularLocation>
        <location evidence="10">Cytoplasm</location>
    </subcellularLocation>
</comment>
<keyword evidence="7 10" id="KW-0648">Protein biosynthesis</keyword>
<evidence type="ECO:0000256" key="1">
    <source>
        <dbReference type="ARBA" id="ARBA00011738"/>
    </source>
</evidence>
<keyword evidence="6 11" id="KW-0694">RNA-binding</keyword>
<dbReference type="FunFam" id="3.40.50.620:FF:000061">
    <property type="entry name" value="Tyrosine--tRNA ligase"/>
    <property type="match status" value="1"/>
</dbReference>
<dbReference type="CDD" id="cd00165">
    <property type="entry name" value="S4"/>
    <property type="match status" value="1"/>
</dbReference>
<dbReference type="Pfam" id="PF00579">
    <property type="entry name" value="tRNA-synt_1b"/>
    <property type="match status" value="1"/>
</dbReference>
<dbReference type="InterPro" id="IPR014729">
    <property type="entry name" value="Rossmann-like_a/b/a_fold"/>
</dbReference>
<evidence type="ECO:0000256" key="4">
    <source>
        <dbReference type="ARBA" id="ARBA00022741"/>
    </source>
</evidence>
<organism evidence="13 14">
    <name type="scientific">Berkelbacteria bacterium GW2011_GWA1_39_10</name>
    <dbReference type="NCBI Taxonomy" id="1618332"/>
    <lineage>
        <taxon>Bacteria</taxon>
        <taxon>Candidatus Berkelbacteria</taxon>
    </lineage>
</organism>
<dbReference type="GO" id="GO:0005829">
    <property type="term" value="C:cytosol"/>
    <property type="evidence" value="ECO:0007669"/>
    <property type="project" value="TreeGrafter"/>
</dbReference>
<dbReference type="InterPro" id="IPR054608">
    <property type="entry name" value="SYY-like_C"/>
</dbReference>
<dbReference type="SUPFAM" id="SSF52374">
    <property type="entry name" value="Nucleotidylyl transferase"/>
    <property type="match status" value="1"/>
</dbReference>
<proteinExistence type="inferred from homology"/>
<dbReference type="EC" id="6.1.1.1" evidence="10"/>
<dbReference type="InterPro" id="IPR002942">
    <property type="entry name" value="S4_RNA-bd"/>
</dbReference>
<dbReference type="GO" id="GO:0003723">
    <property type="term" value="F:RNA binding"/>
    <property type="evidence" value="ECO:0007669"/>
    <property type="project" value="UniProtKB-KW"/>
</dbReference>
<evidence type="ECO:0000256" key="5">
    <source>
        <dbReference type="ARBA" id="ARBA00022840"/>
    </source>
</evidence>
<comment type="subunit">
    <text evidence="1 10">Homodimer.</text>
</comment>
<evidence type="ECO:0000256" key="10">
    <source>
        <dbReference type="HAMAP-Rule" id="MF_02007"/>
    </source>
</evidence>
<feature type="binding site" evidence="10">
    <location>
        <position position="228"/>
    </location>
    <ligand>
        <name>ATP</name>
        <dbReference type="ChEBI" id="CHEBI:30616"/>
    </ligand>
</feature>
<dbReference type="Pfam" id="PF22421">
    <property type="entry name" value="SYY_C-terminal"/>
    <property type="match status" value="1"/>
</dbReference>
<keyword evidence="4 10" id="KW-0547">Nucleotide-binding</keyword>
<dbReference type="SMART" id="SM00363">
    <property type="entry name" value="S4"/>
    <property type="match status" value="1"/>
</dbReference>
<dbReference type="GO" id="GO:0004831">
    <property type="term" value="F:tyrosine-tRNA ligase activity"/>
    <property type="evidence" value="ECO:0007669"/>
    <property type="project" value="UniProtKB-UniRule"/>
</dbReference>
<keyword evidence="2 10" id="KW-0963">Cytoplasm</keyword>
<evidence type="ECO:0000256" key="6">
    <source>
        <dbReference type="ARBA" id="ARBA00022884"/>
    </source>
</evidence>
<evidence type="ECO:0000313" key="14">
    <source>
        <dbReference type="Proteomes" id="UP000033862"/>
    </source>
</evidence>
<evidence type="ECO:0000256" key="2">
    <source>
        <dbReference type="ARBA" id="ARBA00022490"/>
    </source>
</evidence>
<evidence type="ECO:0000256" key="11">
    <source>
        <dbReference type="PROSITE-ProRule" id="PRU00182"/>
    </source>
</evidence>
<dbReference type="Gene3D" id="3.10.290.10">
    <property type="entry name" value="RNA-binding S4 domain"/>
    <property type="match status" value="1"/>
</dbReference>
<evidence type="ECO:0000256" key="8">
    <source>
        <dbReference type="ARBA" id="ARBA00023146"/>
    </source>
</evidence>
<dbReference type="PRINTS" id="PR01040">
    <property type="entry name" value="TRNASYNTHTYR"/>
</dbReference>
<dbReference type="STRING" id="1618332.UT15_C0001G0039"/>
<dbReference type="InterPro" id="IPR036986">
    <property type="entry name" value="S4_RNA-bd_sf"/>
</dbReference>
<evidence type="ECO:0000259" key="12">
    <source>
        <dbReference type="SMART" id="SM00363"/>
    </source>
</evidence>
<dbReference type="EMBL" id="LBVS01000001">
    <property type="protein sequence ID" value="KKQ91059.1"/>
    <property type="molecule type" value="Genomic_DNA"/>
</dbReference>
<feature type="domain" description="RNA-binding S4" evidence="12">
    <location>
        <begin position="332"/>
        <end position="393"/>
    </location>
</feature>
<dbReference type="HAMAP" id="MF_02007">
    <property type="entry name" value="Tyr_tRNA_synth_type2"/>
    <property type="match status" value="1"/>
</dbReference>
<evidence type="ECO:0000256" key="7">
    <source>
        <dbReference type="ARBA" id="ARBA00022917"/>
    </source>
</evidence>
<dbReference type="PANTHER" id="PTHR11766:SF1">
    <property type="entry name" value="TYROSINE--TRNA LIGASE"/>
    <property type="match status" value="1"/>
</dbReference>
<gene>
    <name evidence="10" type="primary">tyrS</name>
    <name evidence="13" type="ORF">UT15_C0001G0039</name>
</gene>
<comment type="function">
    <text evidence="10">Catalyzes the attachment of tyrosine to tRNA(Tyr) in a two-step reaction: tyrosine is first activated by ATP to form Tyr-AMP and then transferred to the acceptor end of tRNA(Tyr).</text>
</comment>
<reference evidence="13 14" key="1">
    <citation type="journal article" date="2015" name="Nature">
        <title>rRNA introns, odd ribosomes, and small enigmatic genomes across a large radiation of phyla.</title>
        <authorList>
            <person name="Brown C.T."/>
            <person name="Hug L.A."/>
            <person name="Thomas B.C."/>
            <person name="Sharon I."/>
            <person name="Castelle C.J."/>
            <person name="Singh A."/>
            <person name="Wilkins M.J."/>
            <person name="Williams K.H."/>
            <person name="Banfield J.F."/>
        </authorList>
    </citation>
    <scope>NUCLEOTIDE SEQUENCE [LARGE SCALE GENOMIC DNA]</scope>
</reference>
<dbReference type="Gene3D" id="3.40.50.620">
    <property type="entry name" value="HUPs"/>
    <property type="match status" value="1"/>
</dbReference>
<keyword evidence="8 10" id="KW-0030">Aminoacyl-tRNA synthetase</keyword>
<dbReference type="GO" id="GO:0006437">
    <property type="term" value="P:tyrosyl-tRNA aminoacylation"/>
    <property type="evidence" value="ECO:0007669"/>
    <property type="project" value="UniProtKB-UniRule"/>
</dbReference>